<evidence type="ECO:0000313" key="2">
    <source>
        <dbReference type="Proteomes" id="UP000824596"/>
    </source>
</evidence>
<organism evidence="1 2">
    <name type="scientific">Hirsutella rhossiliensis</name>
    <dbReference type="NCBI Taxonomy" id="111463"/>
    <lineage>
        <taxon>Eukaryota</taxon>
        <taxon>Fungi</taxon>
        <taxon>Dikarya</taxon>
        <taxon>Ascomycota</taxon>
        <taxon>Pezizomycotina</taxon>
        <taxon>Sordariomycetes</taxon>
        <taxon>Hypocreomycetidae</taxon>
        <taxon>Hypocreales</taxon>
        <taxon>Ophiocordycipitaceae</taxon>
        <taxon>Hirsutella</taxon>
    </lineage>
</organism>
<comment type="caution">
    <text evidence="1">The sequence shown here is derived from an EMBL/GenBank/DDBJ whole genome shotgun (WGS) entry which is preliminary data.</text>
</comment>
<gene>
    <name evidence="1" type="ORF">HRG_10774</name>
</gene>
<proteinExistence type="predicted"/>
<dbReference type="PANTHER" id="PTHR36840">
    <property type="entry name" value="BLL5714 PROTEIN"/>
    <property type="match status" value="1"/>
</dbReference>
<keyword evidence="2" id="KW-1185">Reference proteome</keyword>
<protein>
    <submittedName>
        <fullName evidence="1">Bacterial low temperature requirement A protein (LtrA) domain-containing protein</fullName>
    </submittedName>
</protein>
<sequence length="164" mass="18604">MAVELFFDLLYVGIIHSNGEHMSEEPNGHELLRFAITFMMSWKIWTDITSALNWFETDDLLTRLEILFAIACLLAFTTNMTNSFAEDKGYSVVGILFQSKGGYSVNAFLGKAVLGLLQAFTFNWIYFDIDSENISQHAIRRSATAATLWQLVHLPFVMAYIIST</sequence>
<dbReference type="InterPro" id="IPR010640">
    <property type="entry name" value="Low_temperature_requirement_A"/>
</dbReference>
<name>A0A9P8MPD1_9HYPO</name>
<accession>A0A9P8MPD1</accession>
<dbReference type="AlphaFoldDB" id="A0A9P8MPD1"/>
<dbReference type="Proteomes" id="UP000824596">
    <property type="component" value="Unassembled WGS sequence"/>
</dbReference>
<dbReference type="RefSeq" id="XP_044715593.1">
    <property type="nucleotide sequence ID" value="XM_044869244.1"/>
</dbReference>
<dbReference type="EMBL" id="JAIZPD010000017">
    <property type="protein sequence ID" value="KAH0958079.1"/>
    <property type="molecule type" value="Genomic_DNA"/>
</dbReference>
<evidence type="ECO:0000313" key="1">
    <source>
        <dbReference type="EMBL" id="KAH0958079.1"/>
    </source>
</evidence>
<dbReference type="Pfam" id="PF06772">
    <property type="entry name" value="LtrA"/>
    <property type="match status" value="1"/>
</dbReference>
<dbReference type="PANTHER" id="PTHR36840:SF1">
    <property type="entry name" value="BLL5714 PROTEIN"/>
    <property type="match status" value="1"/>
</dbReference>
<reference evidence="1" key="1">
    <citation type="submission" date="2021-09" db="EMBL/GenBank/DDBJ databases">
        <title>A high-quality genome of the endoparasitic fungus Hirsutella rhossiliensis with a comparison of Hirsutella genomes reveals transposable elements contributing to genome size variation.</title>
        <authorList>
            <person name="Lin R."/>
            <person name="Jiao Y."/>
            <person name="Sun X."/>
            <person name="Ling J."/>
            <person name="Xie B."/>
            <person name="Cheng X."/>
        </authorList>
    </citation>
    <scope>NUCLEOTIDE SEQUENCE</scope>
    <source>
        <strain evidence="1">HR02</strain>
    </source>
</reference>
<dbReference type="GeneID" id="68359902"/>
<dbReference type="OrthoDB" id="191995at2759"/>